<dbReference type="EMBL" id="JAQLYE010000040">
    <property type="protein sequence ID" value="MDB8019221.1"/>
    <property type="molecule type" value="Genomic_DNA"/>
</dbReference>
<comment type="caution">
    <text evidence="3">The sequence shown here is derived from an EMBL/GenBank/DDBJ whole genome shotgun (WGS) entry which is preliminary data.</text>
</comment>
<gene>
    <name evidence="3" type="ORF">DW703_01365</name>
    <name evidence="1" type="ORF">LK487_08245</name>
    <name evidence="2" type="ORF">PNE45_14505</name>
</gene>
<reference evidence="1" key="2">
    <citation type="submission" date="2021-10" db="EMBL/GenBank/DDBJ databases">
        <title>Collection of gut derived symbiotic bacterial strains cultured from healthy donors.</title>
        <authorList>
            <person name="Lin H."/>
            <person name="Littmann E."/>
            <person name="Claire K."/>
            <person name="Pamer E."/>
        </authorList>
    </citation>
    <scope>NUCLEOTIDE SEQUENCE</scope>
    <source>
        <strain evidence="1">MSK.22.92</strain>
    </source>
</reference>
<name>A0A414MC28_9FIRM</name>
<dbReference type="AlphaFoldDB" id="A0A414MC28"/>
<evidence type="ECO:0008006" key="5">
    <source>
        <dbReference type="Google" id="ProtNLM"/>
    </source>
</evidence>
<protein>
    <recommendedName>
        <fullName evidence="5">TIGR02646 family protein</fullName>
    </recommendedName>
</protein>
<evidence type="ECO:0000313" key="2">
    <source>
        <dbReference type="EMBL" id="MDB8019221.1"/>
    </source>
</evidence>
<evidence type="ECO:0000313" key="3">
    <source>
        <dbReference type="EMBL" id="RHF08604.1"/>
    </source>
</evidence>
<dbReference type="EMBL" id="QSKY01000001">
    <property type="protein sequence ID" value="RHF08604.1"/>
    <property type="molecule type" value="Genomic_DNA"/>
</dbReference>
<dbReference type="Proteomes" id="UP001197847">
    <property type="component" value="Unassembled WGS sequence"/>
</dbReference>
<proteinExistence type="predicted"/>
<dbReference type="RefSeq" id="WP_118140148.1">
    <property type="nucleotide sequence ID" value="NZ_DAWEFX010000005.1"/>
</dbReference>
<evidence type="ECO:0000313" key="1">
    <source>
        <dbReference type="EMBL" id="MCC2747019.1"/>
    </source>
</evidence>
<reference evidence="3 4" key="1">
    <citation type="submission" date="2018-08" db="EMBL/GenBank/DDBJ databases">
        <title>A genome reference for cultivated species of the human gut microbiota.</title>
        <authorList>
            <person name="Zou Y."/>
            <person name="Xue W."/>
            <person name="Luo G."/>
        </authorList>
    </citation>
    <scope>NUCLEOTIDE SEQUENCE [LARGE SCALE GENOMIC DNA]</scope>
    <source>
        <strain evidence="3 4">AM26-2LB</strain>
    </source>
</reference>
<dbReference type="EMBL" id="JAJFBX010000009">
    <property type="protein sequence ID" value="MCC2747019.1"/>
    <property type="molecule type" value="Genomic_DNA"/>
</dbReference>
<accession>A0A414MC28</accession>
<dbReference type="Proteomes" id="UP001212823">
    <property type="component" value="Unassembled WGS sequence"/>
</dbReference>
<sequence>MLYIEKEGLPNDINSKIIELSKSEKWKSISEDDTTAIRNAFDNDFPKNEAKEILLHEQHGICAYCMRRIRMDNHSRVEHLVPLSKNKDMAIDYNNMLGVCDGGEKVTGNQGHILCCDAHKKETEIMISPLNKVQMNKIAYDSEGKIYTKPKDEDMERDINEVLLLNGIQKKDGTVRDTSTELLKGRKDAYDRARKMMVALNIKGKCTSATLKKIMDELYNREERDEFVGVQLYYFKKHYNSLIRRGM</sequence>
<reference evidence="2" key="3">
    <citation type="submission" date="2023-01" db="EMBL/GenBank/DDBJ databases">
        <title>Human gut microbiome strain richness.</title>
        <authorList>
            <person name="Chen-Liaw A."/>
        </authorList>
    </citation>
    <scope>NUCLEOTIDE SEQUENCE</scope>
    <source>
        <strain evidence="2">1001283st1_D2_1001283B150209_150212</strain>
    </source>
</reference>
<dbReference type="Proteomes" id="UP000283501">
    <property type="component" value="Unassembled WGS sequence"/>
</dbReference>
<evidence type="ECO:0000313" key="4">
    <source>
        <dbReference type="Proteomes" id="UP000283501"/>
    </source>
</evidence>
<organism evidence="3 4">
    <name type="scientific">Agathobacter rectalis</name>
    <dbReference type="NCBI Taxonomy" id="39491"/>
    <lineage>
        <taxon>Bacteria</taxon>
        <taxon>Bacillati</taxon>
        <taxon>Bacillota</taxon>
        <taxon>Clostridia</taxon>
        <taxon>Lachnospirales</taxon>
        <taxon>Lachnospiraceae</taxon>
        <taxon>Agathobacter</taxon>
    </lineage>
</organism>